<keyword evidence="2" id="KW-0472">Membrane</keyword>
<dbReference type="Proteomes" id="UP001058860">
    <property type="component" value="Chromosome"/>
</dbReference>
<dbReference type="Pfam" id="PF08044">
    <property type="entry name" value="DUF1707"/>
    <property type="match status" value="1"/>
</dbReference>
<feature type="compositionally biased region" description="Basic and acidic residues" evidence="1">
    <location>
        <begin position="11"/>
        <end position="26"/>
    </location>
</feature>
<evidence type="ECO:0000259" key="3">
    <source>
        <dbReference type="Pfam" id="PF08044"/>
    </source>
</evidence>
<reference evidence="5" key="1">
    <citation type="submission" date="2021-11" db="EMBL/GenBank/DDBJ databases">
        <title>Cultivation dependent microbiological survey of springs from the worlds oldest radium mine currently devoted to the extraction of radon-saturated water.</title>
        <authorList>
            <person name="Kapinusova G."/>
            <person name="Smrhova T."/>
            <person name="Strejcek M."/>
            <person name="Suman J."/>
            <person name="Jani K."/>
            <person name="Pajer P."/>
            <person name="Uhlik O."/>
        </authorList>
    </citation>
    <scope>NUCLEOTIDE SEQUENCE [LARGE SCALE GENOMIC DNA]</scope>
    <source>
        <strain evidence="5">J379</strain>
    </source>
</reference>
<dbReference type="PANTHER" id="PTHR40763">
    <property type="entry name" value="MEMBRANE PROTEIN-RELATED"/>
    <property type="match status" value="1"/>
</dbReference>
<protein>
    <submittedName>
        <fullName evidence="4">DUF1707 domain-containing protein</fullName>
    </submittedName>
</protein>
<dbReference type="RefSeq" id="WP_353863055.1">
    <property type="nucleotide sequence ID" value="NZ_CP088295.1"/>
</dbReference>
<dbReference type="InterPro" id="IPR012551">
    <property type="entry name" value="DUF1707_SHOCT-like"/>
</dbReference>
<feature type="transmembrane region" description="Helical" evidence="2">
    <location>
        <begin position="108"/>
        <end position="130"/>
    </location>
</feature>
<accession>A0ABY5PDM2</accession>
<evidence type="ECO:0000313" key="5">
    <source>
        <dbReference type="Proteomes" id="UP001058860"/>
    </source>
</evidence>
<keyword evidence="5" id="KW-1185">Reference proteome</keyword>
<feature type="domain" description="DUF1707" evidence="3">
    <location>
        <begin position="8"/>
        <end position="60"/>
    </location>
</feature>
<organism evidence="4 5">
    <name type="scientific">Svornostia abyssi</name>
    <dbReference type="NCBI Taxonomy" id="2898438"/>
    <lineage>
        <taxon>Bacteria</taxon>
        <taxon>Bacillati</taxon>
        <taxon>Actinomycetota</taxon>
        <taxon>Thermoleophilia</taxon>
        <taxon>Solirubrobacterales</taxon>
        <taxon>Baekduiaceae</taxon>
        <taxon>Svornostia</taxon>
    </lineage>
</organism>
<proteinExistence type="predicted"/>
<evidence type="ECO:0000256" key="1">
    <source>
        <dbReference type="SAM" id="MobiDB-lite"/>
    </source>
</evidence>
<evidence type="ECO:0000256" key="2">
    <source>
        <dbReference type="SAM" id="Phobius"/>
    </source>
</evidence>
<feature type="transmembrane region" description="Helical" evidence="2">
    <location>
        <begin position="85"/>
        <end position="102"/>
    </location>
</feature>
<keyword evidence="2" id="KW-1133">Transmembrane helix</keyword>
<dbReference type="PANTHER" id="PTHR40763:SF4">
    <property type="entry name" value="DUF1707 DOMAIN-CONTAINING PROTEIN"/>
    <property type="match status" value="1"/>
</dbReference>
<name>A0ABY5PDM2_9ACTN</name>
<dbReference type="EMBL" id="CP088295">
    <property type="protein sequence ID" value="UUY02527.1"/>
    <property type="molecule type" value="Genomic_DNA"/>
</dbReference>
<sequence length="133" mass="13900">MSEADPGLRVSDAEREATAGRLRQAGEEGRIDLGELEERLTAAYAAKTEGELAALVADLPATPAAAGGAAVAPRGDRSRDIRQKTAAFLTPNVICILVWLATGTDGGFWPIWVLLGTGIAYASFLIKTFVAGD</sequence>
<keyword evidence="2" id="KW-0812">Transmembrane</keyword>
<gene>
    <name evidence="4" type="ORF">LRS13_17755</name>
</gene>
<feature type="region of interest" description="Disordered" evidence="1">
    <location>
        <begin position="1"/>
        <end position="26"/>
    </location>
</feature>
<evidence type="ECO:0000313" key="4">
    <source>
        <dbReference type="EMBL" id="UUY02527.1"/>
    </source>
</evidence>